<evidence type="ECO:0000313" key="1">
    <source>
        <dbReference type="EMBL" id="SCM55259.1"/>
    </source>
</evidence>
<protein>
    <recommendedName>
        <fullName evidence="3">ATP-grasp domain-containing protein</fullName>
    </recommendedName>
</protein>
<organism evidence="1 2">
    <name type="scientific">Petrimonas mucosa</name>
    <dbReference type="NCBI Taxonomy" id="1642646"/>
    <lineage>
        <taxon>Bacteria</taxon>
        <taxon>Pseudomonadati</taxon>
        <taxon>Bacteroidota</taxon>
        <taxon>Bacteroidia</taxon>
        <taxon>Bacteroidales</taxon>
        <taxon>Dysgonomonadaceae</taxon>
        <taxon>Petrimonas</taxon>
    </lineage>
</organism>
<accession>A0A1G4G3M9</accession>
<evidence type="ECO:0000313" key="2">
    <source>
        <dbReference type="Proteomes" id="UP000178485"/>
    </source>
</evidence>
<sequence length="400" mass="44873">MYLFNPENDLALANFSANYTPPASAVKIAADLALLPVWYAPAGAKVIASTVQDGPYLSWLQEKFILRNRLVSLFDIPLFPEEEIIPWGWNPALRKKLLDAGVSKEKLPTMEALAQLRSDSGRQNAIHILNELKAENNGFCGESYFFSAVDDLLHFLHSRHGDHVLKMPNSGSGKGLSWVKGKITDKQTDWCRRVIHEQGGLVAEPVLIKIEDFAMEFNLADNKAEFIGYSLFQSTSSGAYRGNFLMPQTDMEERLSEYTGPELLRQLRKSLAEKLSRQFPTYSGYLGVDMMVCKTDTGYRVQPCVEINLRMNMGIVAHIFYNRFVKTGSTGKFTVDFFKKTGEALTFQQRMSTDFPLIIENGRIVSGFLSLTPVSEQTQYLAYVFATSPSLPQNTGKTAE</sequence>
<gene>
    <name evidence="1" type="ORF">ING2E5A_0178</name>
</gene>
<dbReference type="KEGG" id="pmuc:ING2E5A_0178"/>
<dbReference type="RefSeq" id="WP_071135778.1">
    <property type="nucleotide sequence ID" value="NZ_LT608328.1"/>
</dbReference>
<evidence type="ECO:0008006" key="3">
    <source>
        <dbReference type="Google" id="ProtNLM"/>
    </source>
</evidence>
<name>A0A1G4G3M9_9BACT</name>
<proteinExistence type="predicted"/>
<dbReference type="Proteomes" id="UP000178485">
    <property type="component" value="Chromosome i"/>
</dbReference>
<keyword evidence="2" id="KW-1185">Reference proteome</keyword>
<dbReference type="AlphaFoldDB" id="A0A1G4G3M9"/>
<reference evidence="1 2" key="1">
    <citation type="submission" date="2016-08" db="EMBL/GenBank/DDBJ databases">
        <authorList>
            <person name="Seilhamer J.J."/>
        </authorList>
    </citation>
    <scope>NUCLEOTIDE SEQUENCE [LARGE SCALE GENOMIC DNA]</scope>
    <source>
        <strain evidence="1">ING2-E5A</strain>
    </source>
</reference>
<dbReference type="EMBL" id="LT608328">
    <property type="protein sequence ID" value="SCM55259.1"/>
    <property type="molecule type" value="Genomic_DNA"/>
</dbReference>
<dbReference type="SUPFAM" id="SSF56059">
    <property type="entry name" value="Glutathione synthetase ATP-binding domain-like"/>
    <property type="match status" value="1"/>
</dbReference>
<dbReference type="STRING" id="1642646.ING2E5A_0178"/>